<organism evidence="14 15">
    <name type="scientific">Athene cunicularia</name>
    <name type="common">Burrowing owl</name>
    <name type="synonym">Speotyto cunicularia</name>
    <dbReference type="NCBI Taxonomy" id="194338"/>
    <lineage>
        <taxon>Eukaryota</taxon>
        <taxon>Metazoa</taxon>
        <taxon>Chordata</taxon>
        <taxon>Craniata</taxon>
        <taxon>Vertebrata</taxon>
        <taxon>Euteleostomi</taxon>
        <taxon>Archelosauria</taxon>
        <taxon>Archosauria</taxon>
        <taxon>Dinosauria</taxon>
        <taxon>Saurischia</taxon>
        <taxon>Theropoda</taxon>
        <taxon>Coelurosauria</taxon>
        <taxon>Aves</taxon>
        <taxon>Neognathae</taxon>
        <taxon>Neoaves</taxon>
        <taxon>Telluraves</taxon>
        <taxon>Strigiformes</taxon>
        <taxon>Strigidae</taxon>
        <taxon>Athene</taxon>
    </lineage>
</organism>
<dbReference type="Gene3D" id="2.40.10.10">
    <property type="entry name" value="Trypsin-like serine proteases"/>
    <property type="match status" value="1"/>
</dbReference>
<evidence type="ECO:0000256" key="4">
    <source>
        <dbReference type="ARBA" id="ARBA00022729"/>
    </source>
</evidence>
<dbReference type="InterPro" id="IPR001314">
    <property type="entry name" value="Peptidase_S1A"/>
</dbReference>
<evidence type="ECO:0000256" key="11">
    <source>
        <dbReference type="ARBA" id="ARBA00078807"/>
    </source>
</evidence>
<evidence type="ECO:0000256" key="1">
    <source>
        <dbReference type="ARBA" id="ARBA00004613"/>
    </source>
</evidence>
<evidence type="ECO:0000256" key="10">
    <source>
        <dbReference type="ARBA" id="ARBA00067130"/>
    </source>
</evidence>
<protein>
    <recommendedName>
        <fullName evidence="10">Granzyme M</fullName>
    </recommendedName>
    <alternativeName>
        <fullName evidence="11">Met-ase</fullName>
    </alternativeName>
    <alternativeName>
        <fullName evidence="12">Natural killer cell granular protease</fullName>
    </alternativeName>
</protein>
<reference evidence="14" key="2">
    <citation type="submission" date="2025-09" db="UniProtKB">
        <authorList>
            <consortium name="Ensembl"/>
        </authorList>
    </citation>
    <scope>IDENTIFICATION</scope>
</reference>
<keyword evidence="6" id="KW-0720">Serine protease</keyword>
<dbReference type="CDD" id="cd00190">
    <property type="entry name" value="Tryp_SPc"/>
    <property type="match status" value="1"/>
</dbReference>
<keyword evidence="3" id="KW-0645">Protease</keyword>
<keyword evidence="4" id="KW-0732">Signal</keyword>
<evidence type="ECO:0000256" key="5">
    <source>
        <dbReference type="ARBA" id="ARBA00022801"/>
    </source>
</evidence>
<evidence type="ECO:0000259" key="13">
    <source>
        <dbReference type="PROSITE" id="PS50240"/>
    </source>
</evidence>
<name>A0A663ML11_ATHCN</name>
<dbReference type="AlphaFoldDB" id="A0A663ML11"/>
<keyword evidence="5" id="KW-0378">Hydrolase</keyword>
<evidence type="ECO:0000256" key="2">
    <source>
        <dbReference type="ARBA" id="ARBA00022525"/>
    </source>
</evidence>
<dbReference type="PROSITE" id="PS50240">
    <property type="entry name" value="TRYPSIN_DOM"/>
    <property type="match status" value="1"/>
</dbReference>
<keyword evidence="2" id="KW-0964">Secreted</keyword>
<dbReference type="InterPro" id="IPR009003">
    <property type="entry name" value="Peptidase_S1_PA"/>
</dbReference>
<dbReference type="Pfam" id="PF00089">
    <property type="entry name" value="Trypsin"/>
    <property type="match status" value="1"/>
</dbReference>
<evidence type="ECO:0000313" key="14">
    <source>
        <dbReference type="Ensembl" id="ENSACUP00000011973.1"/>
    </source>
</evidence>
<dbReference type="GO" id="GO:0006508">
    <property type="term" value="P:proteolysis"/>
    <property type="evidence" value="ECO:0007669"/>
    <property type="project" value="UniProtKB-KW"/>
</dbReference>
<dbReference type="GO" id="GO:0005576">
    <property type="term" value="C:extracellular region"/>
    <property type="evidence" value="ECO:0007669"/>
    <property type="project" value="UniProtKB-SubCell"/>
</dbReference>
<dbReference type="PANTHER" id="PTHR24252">
    <property type="entry name" value="ACROSIN-RELATED"/>
    <property type="match status" value="1"/>
</dbReference>
<dbReference type="PRINTS" id="PR00722">
    <property type="entry name" value="CHYMOTRYPSIN"/>
</dbReference>
<dbReference type="InterPro" id="IPR001254">
    <property type="entry name" value="Trypsin_dom"/>
</dbReference>
<keyword evidence="15" id="KW-1185">Reference proteome</keyword>
<dbReference type="SUPFAM" id="SSF50494">
    <property type="entry name" value="Trypsin-like serine proteases"/>
    <property type="match status" value="1"/>
</dbReference>
<sequence>LNARGFGRDQVPRIITDQYCGLRPSYESFLKTGKRIAEGRYAWRGEFPWHVSIQSNGRHICGGTMISALWILTAAHCFAELLPPALTVVVGGTDLSLPLEEHKLESLIIHENFDRMSMDNDIALALLSSPIEFSSQKIPICLPFIQDVNTWQHCWVAGWGTTHAAGVSTSLVLQKARMKPISREQCLEQILQVEENMMCADLEEEGGPCQVDSGGPLVCSYWNTMRWFQVGIVSWGEDCAEKPNHEVLLSVYSYRDWIETETALRGKPFFPEGIDKLENPEMVLSRNEAQMIFFEYYLLLFISLTAIRLL</sequence>
<comment type="subcellular location">
    <subcellularLocation>
        <location evidence="1">Secreted</location>
    </subcellularLocation>
</comment>
<evidence type="ECO:0000256" key="3">
    <source>
        <dbReference type="ARBA" id="ARBA00022670"/>
    </source>
</evidence>
<reference evidence="14" key="1">
    <citation type="submission" date="2025-08" db="UniProtKB">
        <authorList>
            <consortium name="Ensembl"/>
        </authorList>
    </citation>
    <scope>IDENTIFICATION</scope>
</reference>
<dbReference type="SMART" id="SM00020">
    <property type="entry name" value="Tryp_SPc"/>
    <property type="match status" value="1"/>
</dbReference>
<dbReference type="FunFam" id="2.40.10.10:FF:000146">
    <property type="entry name" value="Serine protease 53"/>
    <property type="match status" value="1"/>
</dbReference>
<proteinExistence type="predicted"/>
<evidence type="ECO:0000256" key="8">
    <source>
        <dbReference type="ARBA" id="ARBA00023157"/>
    </source>
</evidence>
<evidence type="ECO:0000256" key="12">
    <source>
        <dbReference type="ARBA" id="ARBA00079711"/>
    </source>
</evidence>
<comment type="function">
    <text evidence="9">Cleaves peptide substrates after methionine, leucine, and norleucine. Physiological substrates include EZR, alpha-tubulins and the apoptosis inhibitor BIRC5/Survivin. Promotes caspase activation and subsequent apoptosis of target cells.</text>
</comment>
<dbReference type="Proteomes" id="UP000472269">
    <property type="component" value="Unplaced"/>
</dbReference>
<gene>
    <name evidence="14" type="primary">PRSS55</name>
</gene>
<dbReference type="Ensembl" id="ENSACUT00000012786.1">
    <property type="protein sequence ID" value="ENSACUP00000011973.1"/>
    <property type="gene ID" value="ENSACUG00000008079.1"/>
</dbReference>
<dbReference type="GO" id="GO:0004252">
    <property type="term" value="F:serine-type endopeptidase activity"/>
    <property type="evidence" value="ECO:0007669"/>
    <property type="project" value="InterPro"/>
</dbReference>
<keyword evidence="8" id="KW-1015">Disulfide bond</keyword>
<dbReference type="PROSITE" id="PS00134">
    <property type="entry name" value="TRYPSIN_HIS"/>
    <property type="match status" value="1"/>
</dbReference>
<evidence type="ECO:0000256" key="6">
    <source>
        <dbReference type="ARBA" id="ARBA00022825"/>
    </source>
</evidence>
<dbReference type="PANTHER" id="PTHR24252:SF11">
    <property type="entry name" value="ATRIAL NATRIURETIC PEPTIDE-CONVERTING ENZYME ISOFORM X1"/>
    <property type="match status" value="1"/>
</dbReference>
<evidence type="ECO:0000256" key="9">
    <source>
        <dbReference type="ARBA" id="ARBA00054080"/>
    </source>
</evidence>
<evidence type="ECO:0000313" key="15">
    <source>
        <dbReference type="Proteomes" id="UP000472269"/>
    </source>
</evidence>
<feature type="domain" description="Peptidase S1" evidence="13">
    <location>
        <begin position="36"/>
        <end position="263"/>
    </location>
</feature>
<evidence type="ECO:0000256" key="7">
    <source>
        <dbReference type="ARBA" id="ARBA00023145"/>
    </source>
</evidence>
<dbReference type="InterPro" id="IPR018114">
    <property type="entry name" value="TRYPSIN_HIS"/>
</dbReference>
<dbReference type="InterPro" id="IPR043504">
    <property type="entry name" value="Peptidase_S1_PA_chymotrypsin"/>
</dbReference>
<accession>A0A663ML11</accession>
<keyword evidence="7" id="KW-0865">Zymogen</keyword>